<dbReference type="PANTHER" id="PTHR12526">
    <property type="entry name" value="GLYCOSYLTRANSFERASE"/>
    <property type="match status" value="1"/>
</dbReference>
<dbReference type="Proteomes" id="UP000243065">
    <property type="component" value="Unassembled WGS sequence"/>
</dbReference>
<feature type="domain" description="Glycosyl transferase family 1" evidence="1">
    <location>
        <begin position="184"/>
        <end position="331"/>
    </location>
</feature>
<dbReference type="OrthoDB" id="9772485at2"/>
<evidence type="ECO:0000313" key="3">
    <source>
        <dbReference type="Proteomes" id="UP000243065"/>
    </source>
</evidence>
<accession>A0A656D8I3</accession>
<proteinExistence type="predicted"/>
<dbReference type="PANTHER" id="PTHR12526:SF630">
    <property type="entry name" value="GLYCOSYLTRANSFERASE"/>
    <property type="match status" value="1"/>
</dbReference>
<dbReference type="CDD" id="cd03801">
    <property type="entry name" value="GT4_PimA-like"/>
    <property type="match status" value="1"/>
</dbReference>
<dbReference type="AlphaFoldDB" id="A0A656D8I3"/>
<dbReference type="Gene3D" id="3.40.50.2000">
    <property type="entry name" value="Glycogen Phosphorylase B"/>
    <property type="match status" value="1"/>
</dbReference>
<dbReference type="GO" id="GO:0016757">
    <property type="term" value="F:glycosyltransferase activity"/>
    <property type="evidence" value="ECO:0007669"/>
    <property type="project" value="InterPro"/>
</dbReference>
<reference evidence="2 3" key="1">
    <citation type="submission" date="2015-11" db="EMBL/GenBank/DDBJ databases">
        <authorList>
            <person name="Varghese N."/>
        </authorList>
    </citation>
    <scope>NUCLEOTIDE SEQUENCE [LARGE SCALE GENOMIC DNA]</scope>
    <source>
        <strain evidence="2 3">JGI-24</strain>
    </source>
</reference>
<dbReference type="EMBL" id="CZVU01000036">
    <property type="protein sequence ID" value="CUT01395.1"/>
    <property type="molecule type" value="Genomic_DNA"/>
</dbReference>
<evidence type="ECO:0000313" key="2">
    <source>
        <dbReference type="EMBL" id="CUT01395.1"/>
    </source>
</evidence>
<evidence type="ECO:0000259" key="1">
    <source>
        <dbReference type="Pfam" id="PF00534"/>
    </source>
</evidence>
<keyword evidence="2" id="KW-0808">Transferase</keyword>
<protein>
    <submittedName>
        <fullName evidence="2">Glycosyltransferase involved in cell wall bisynthesis</fullName>
    </submittedName>
</protein>
<dbReference type="SUPFAM" id="SSF53756">
    <property type="entry name" value="UDP-Glycosyltransferase/glycogen phosphorylase"/>
    <property type="match status" value="1"/>
</dbReference>
<dbReference type="Gene3D" id="3.40.50.11090">
    <property type="match status" value="1"/>
</dbReference>
<sequence>MRSVAIILPGLSFFPIGGYKVMYEYAKRLARLGYKITIYYPERLSYIKRGLVRISIKFLRSHLTPYWKWYNFEEMNEKIKHIQVYKLKREEIEKHDLVFVTSVETAYEVKRLEISKPVLYFIQHFENWRLSDTDLIRSYHFGFYNLVISRWLKEKVESADAKVSLVLPNGIDTNIFRIIIKPEHRDDKTVMMLYHELKWKGSWEGIESLKMLKDKFPDLKVTLFSVFKRPAKLPEWINFVRNPKLNDLVKLYNQHAIFLSPSYSEGFSLPSAEAMACGCALVATNSGEYAQNGKNAEILSSPPNPEEIANAIEKIILDKERRVKLAYEGNKTIQQNFSWDRSVDTLDKFIKSLAR</sequence>
<dbReference type="Pfam" id="PF00534">
    <property type="entry name" value="Glycos_transf_1"/>
    <property type="match status" value="1"/>
</dbReference>
<dbReference type="InterPro" id="IPR001296">
    <property type="entry name" value="Glyco_trans_1"/>
</dbReference>
<organism evidence="2 3">
    <name type="scientific">Kryptobacter tengchongensis</name>
    <dbReference type="NCBI Taxonomy" id="1643429"/>
    <lineage>
        <taxon>Bacteria</taxon>
        <taxon>Pseudomonadati</taxon>
        <taxon>Candidatus Kryptoniota</taxon>
        <taxon>Candidatus Kryptobacter</taxon>
    </lineage>
</organism>
<keyword evidence="3" id="KW-1185">Reference proteome</keyword>
<gene>
    <name evidence="2" type="ORF">JGI24_00932</name>
</gene>
<name>A0A656D8I3_KRYT1</name>
<dbReference type="RefSeq" id="WP_072150348.1">
    <property type="nucleotide sequence ID" value="NZ_CZVU01000036.1"/>
</dbReference>